<dbReference type="PANTHER" id="PTHR45947:SF3">
    <property type="entry name" value="SULFOQUINOVOSYL TRANSFERASE SQD2"/>
    <property type="match status" value="1"/>
</dbReference>
<organism evidence="1 2">
    <name type="scientific">Paractinoplanes bogorensis</name>
    <dbReference type="NCBI Taxonomy" id="1610840"/>
    <lineage>
        <taxon>Bacteria</taxon>
        <taxon>Bacillati</taxon>
        <taxon>Actinomycetota</taxon>
        <taxon>Actinomycetes</taxon>
        <taxon>Micromonosporales</taxon>
        <taxon>Micromonosporaceae</taxon>
        <taxon>Paractinoplanes</taxon>
    </lineage>
</organism>
<dbReference type="SUPFAM" id="SSF53756">
    <property type="entry name" value="UDP-Glycosyltransferase/glycogen phosphorylase"/>
    <property type="match status" value="1"/>
</dbReference>
<dbReference type="InterPro" id="IPR050194">
    <property type="entry name" value="Glycosyltransferase_grp1"/>
</dbReference>
<dbReference type="EC" id="2.4.-.-" evidence="1"/>
<evidence type="ECO:0000313" key="2">
    <source>
        <dbReference type="Proteomes" id="UP001519654"/>
    </source>
</evidence>
<reference evidence="1 2" key="1">
    <citation type="submission" date="2021-06" db="EMBL/GenBank/DDBJ databases">
        <title>Actinoplanes lichenicola sp. nov., and Actinoplanes ovalisporus sp. nov., isolated from lichen in Thailand.</title>
        <authorList>
            <person name="Saeng-In P."/>
            <person name="Kanchanasin P."/>
            <person name="Yuki M."/>
            <person name="Kudo T."/>
            <person name="Ohkuma M."/>
            <person name="Phongsopitanun W."/>
            <person name="Tanasupawat S."/>
        </authorList>
    </citation>
    <scope>NUCLEOTIDE SEQUENCE [LARGE SCALE GENOMIC DNA]</scope>
    <source>
        <strain evidence="1 2">NBRC 110975</strain>
    </source>
</reference>
<dbReference type="GO" id="GO:0016757">
    <property type="term" value="F:glycosyltransferase activity"/>
    <property type="evidence" value="ECO:0007669"/>
    <property type="project" value="UniProtKB-KW"/>
</dbReference>
<gene>
    <name evidence="1" type="ORF">KOI35_27410</name>
</gene>
<accession>A0ABS5YUW6</accession>
<proteinExistence type="predicted"/>
<comment type="caution">
    <text evidence="1">The sequence shown here is derived from an EMBL/GenBank/DDBJ whole genome shotgun (WGS) entry which is preliminary data.</text>
</comment>
<dbReference type="Proteomes" id="UP001519654">
    <property type="component" value="Unassembled WGS sequence"/>
</dbReference>
<dbReference type="Pfam" id="PF13692">
    <property type="entry name" value="Glyco_trans_1_4"/>
    <property type="match status" value="1"/>
</dbReference>
<dbReference type="EMBL" id="JAHKKG010000008">
    <property type="protein sequence ID" value="MBU2667243.1"/>
    <property type="molecule type" value="Genomic_DNA"/>
</dbReference>
<sequence length="117" mass="12255">MHPPVPHARVIDFYRSADVLAFASTTDTQSLVLAEAEAAGLPVVIADPGLATRPGDIGPGRFVAGRPTPDAFAAALLRMLGDDTLRARVSADGVAAVAAYTPDVFLRRLVEIYAGVR</sequence>
<protein>
    <submittedName>
        <fullName evidence="1">Glycosyltransferase</fullName>
        <ecNumber evidence="1">2.4.-.-</ecNumber>
    </submittedName>
</protein>
<dbReference type="PANTHER" id="PTHR45947">
    <property type="entry name" value="SULFOQUINOVOSYL TRANSFERASE SQD2"/>
    <property type="match status" value="1"/>
</dbReference>
<keyword evidence="1" id="KW-0808">Transferase</keyword>
<dbReference type="Gene3D" id="3.40.50.2000">
    <property type="entry name" value="Glycogen Phosphorylase B"/>
    <property type="match status" value="2"/>
</dbReference>
<name>A0ABS5YUW6_9ACTN</name>
<evidence type="ECO:0000313" key="1">
    <source>
        <dbReference type="EMBL" id="MBU2667243.1"/>
    </source>
</evidence>
<keyword evidence="2" id="KW-1185">Reference proteome</keyword>
<keyword evidence="1" id="KW-0328">Glycosyltransferase</keyword>